<dbReference type="Proteomes" id="UP000534286">
    <property type="component" value="Unassembled WGS sequence"/>
</dbReference>
<organism evidence="1 2">
    <name type="scientific">Streptosporangium album</name>
    <dbReference type="NCBI Taxonomy" id="47479"/>
    <lineage>
        <taxon>Bacteria</taxon>
        <taxon>Bacillati</taxon>
        <taxon>Actinomycetota</taxon>
        <taxon>Actinomycetes</taxon>
        <taxon>Streptosporangiales</taxon>
        <taxon>Streptosporangiaceae</taxon>
        <taxon>Streptosporangium</taxon>
    </lineage>
</organism>
<name>A0A7W7RPI1_9ACTN</name>
<keyword evidence="2" id="KW-1185">Reference proteome</keyword>
<dbReference type="SUPFAM" id="SSF88713">
    <property type="entry name" value="Glycoside hydrolase/deacetylase"/>
    <property type="match status" value="1"/>
</dbReference>
<dbReference type="InterPro" id="IPR011330">
    <property type="entry name" value="Glyco_hydro/deAcase_b/a-brl"/>
</dbReference>
<protein>
    <recommendedName>
        <fullName evidence="3">Deacetylase</fullName>
    </recommendedName>
</protein>
<dbReference type="AlphaFoldDB" id="A0A7W7RPI1"/>
<evidence type="ECO:0000313" key="2">
    <source>
        <dbReference type="Proteomes" id="UP000534286"/>
    </source>
</evidence>
<dbReference type="GO" id="GO:0005975">
    <property type="term" value="P:carbohydrate metabolic process"/>
    <property type="evidence" value="ECO:0007669"/>
    <property type="project" value="InterPro"/>
</dbReference>
<reference evidence="1 2" key="1">
    <citation type="submission" date="2020-08" db="EMBL/GenBank/DDBJ databases">
        <title>Sequencing the genomes of 1000 actinobacteria strains.</title>
        <authorList>
            <person name="Klenk H.-P."/>
        </authorList>
    </citation>
    <scope>NUCLEOTIDE SEQUENCE [LARGE SCALE GENOMIC DNA]</scope>
    <source>
        <strain evidence="1 2">DSM 43023</strain>
    </source>
</reference>
<evidence type="ECO:0008006" key="3">
    <source>
        <dbReference type="Google" id="ProtNLM"/>
    </source>
</evidence>
<accession>A0A7W7RPI1</accession>
<gene>
    <name evidence="1" type="ORF">FHR32_000085</name>
</gene>
<dbReference type="RefSeq" id="WP_312881773.1">
    <property type="nucleotide sequence ID" value="NZ_BAABEK010000027.1"/>
</dbReference>
<dbReference type="Gene3D" id="3.20.20.370">
    <property type="entry name" value="Glycoside hydrolase/deacetylase"/>
    <property type="match status" value="1"/>
</dbReference>
<dbReference type="EMBL" id="JACHJU010000001">
    <property type="protein sequence ID" value="MBB4935780.1"/>
    <property type="molecule type" value="Genomic_DNA"/>
</dbReference>
<sequence>MEADDQWSRTSTATTENARYLPRFQSLCEKYKMRPTYLVEWAMAQSPAFQEFGASVIGRDTGEIGMHLHSWTTPPSTPLTSMDHAYHPFLIEFPESVIREKVKVATGTLEDIFQVSMISHRAGRWALDERYAKILVEHGYLVDCSVTPHISWEGSRGAPNGCGPRDYSGFPEHAYFVDLKCISKEGDSPLLEVPMTIAPSRWRQSWKQVNKFISYSSTAKRLLNRISPEVKWMRPNGRNRTDLLQLASQTRAATGDHVEFMLHSSEMMPGGSPYFRTGRSIEGLFGDMEELFEFVAERFKALTLAEYHARISQITSRRY</sequence>
<proteinExistence type="predicted"/>
<evidence type="ECO:0000313" key="1">
    <source>
        <dbReference type="EMBL" id="MBB4935780.1"/>
    </source>
</evidence>
<comment type="caution">
    <text evidence="1">The sequence shown here is derived from an EMBL/GenBank/DDBJ whole genome shotgun (WGS) entry which is preliminary data.</text>
</comment>